<keyword evidence="3" id="KW-0560">Oxidoreductase</keyword>
<dbReference type="PANTHER" id="PTHR40057:SF1">
    <property type="entry name" value="SLR1162 PROTEIN"/>
    <property type="match status" value="1"/>
</dbReference>
<evidence type="ECO:0000259" key="2">
    <source>
        <dbReference type="Pfam" id="PF03992"/>
    </source>
</evidence>
<evidence type="ECO:0000313" key="3">
    <source>
        <dbReference type="EMBL" id="CUI16915.1"/>
    </source>
</evidence>
<feature type="domain" description="ABM" evidence="2">
    <location>
        <begin position="12"/>
        <end position="80"/>
    </location>
</feature>
<name>A0A0U5ERV3_9BACT</name>
<keyword evidence="1" id="KW-0472">Membrane</keyword>
<protein>
    <submittedName>
        <fullName evidence="3">Putative antibiotic biosynthesis monooxygenase</fullName>
    </submittedName>
</protein>
<sequence>MTATDKITIFTTKVKVPPKSKAAFSDWQAKLNTAIAKFPGFVSLEILSSLEKETPIWTLVQRFHDPEDVVAWRASPDRLKLREELKGLLGKEGQNAIQEIETGASHLQGGVTEVFVTQIALEHEEAYREWIAKIHQAESKFPGFRGMYVQSPNTSKGRYWITLLQFDTPENLDHWLSSPERHEVLKESTSLISSLESHRIITPYAGWFSSIAKEGVVPAVWKQTMLVLLVLFPVVMLELKYLSPWTAKLNMALGTFIGNAISVTLLAWPLMPFAIWLLSWWLIPSSNRNRAVTFGGFLLVMGLYAAEIALLWHLL</sequence>
<reference evidence="4" key="1">
    <citation type="submission" date="2015-09" db="EMBL/GenBank/DDBJ databases">
        <authorList>
            <person name="Bertelli C."/>
        </authorList>
    </citation>
    <scope>NUCLEOTIDE SEQUENCE [LARGE SCALE GENOMIC DNA]</scope>
    <source>
        <strain evidence="4">KNic</strain>
    </source>
</reference>
<dbReference type="STRING" id="389348.PNK_1298"/>
<keyword evidence="1" id="KW-0812">Transmembrane</keyword>
<feature type="transmembrane region" description="Helical" evidence="1">
    <location>
        <begin position="291"/>
        <end position="312"/>
    </location>
</feature>
<dbReference type="Pfam" id="PF03992">
    <property type="entry name" value="ABM"/>
    <property type="match status" value="2"/>
</dbReference>
<dbReference type="PATRIC" id="fig|389348.3.peg.1451"/>
<dbReference type="KEGG" id="pnl:PNK_1298"/>
<proteinExistence type="predicted"/>
<dbReference type="Gene3D" id="3.30.70.100">
    <property type="match status" value="2"/>
</dbReference>
<organism evidence="3 4">
    <name type="scientific">Candidatus Protochlamydia naegleriophila</name>
    <dbReference type="NCBI Taxonomy" id="389348"/>
    <lineage>
        <taxon>Bacteria</taxon>
        <taxon>Pseudomonadati</taxon>
        <taxon>Chlamydiota</taxon>
        <taxon>Chlamydiia</taxon>
        <taxon>Parachlamydiales</taxon>
        <taxon>Parachlamydiaceae</taxon>
        <taxon>Candidatus Protochlamydia</taxon>
    </lineage>
</organism>
<keyword evidence="3" id="KW-0503">Monooxygenase</keyword>
<dbReference type="Proteomes" id="UP000069902">
    <property type="component" value="Chromosome cPNK"/>
</dbReference>
<dbReference type="InParanoid" id="A0A0U5ERV3"/>
<gene>
    <name evidence="3" type="ORF">PNK_1298</name>
</gene>
<dbReference type="InterPro" id="IPR007138">
    <property type="entry name" value="ABM_dom"/>
</dbReference>
<dbReference type="RefSeq" id="WP_059061065.1">
    <property type="nucleotide sequence ID" value="NZ_LN879502.1"/>
</dbReference>
<dbReference type="InterPro" id="IPR038762">
    <property type="entry name" value="ABM_predict"/>
</dbReference>
<dbReference type="PANTHER" id="PTHR40057">
    <property type="entry name" value="SLR1162 PROTEIN"/>
    <property type="match status" value="1"/>
</dbReference>
<feature type="transmembrane region" description="Helical" evidence="1">
    <location>
        <begin position="220"/>
        <end position="239"/>
    </location>
</feature>
<dbReference type="SUPFAM" id="SSF54909">
    <property type="entry name" value="Dimeric alpha+beta barrel"/>
    <property type="match status" value="2"/>
</dbReference>
<feature type="domain" description="ABM" evidence="2">
    <location>
        <begin position="114"/>
        <end position="183"/>
    </location>
</feature>
<accession>A0A0U5ERV3</accession>
<dbReference type="EMBL" id="LN879502">
    <property type="protein sequence ID" value="CUI16915.1"/>
    <property type="molecule type" value="Genomic_DNA"/>
</dbReference>
<evidence type="ECO:0000256" key="1">
    <source>
        <dbReference type="SAM" id="Phobius"/>
    </source>
</evidence>
<dbReference type="GO" id="GO:0004497">
    <property type="term" value="F:monooxygenase activity"/>
    <property type="evidence" value="ECO:0007669"/>
    <property type="project" value="UniProtKB-KW"/>
</dbReference>
<keyword evidence="4" id="KW-1185">Reference proteome</keyword>
<keyword evidence="1" id="KW-1133">Transmembrane helix</keyword>
<evidence type="ECO:0000313" key="4">
    <source>
        <dbReference type="Proteomes" id="UP000069902"/>
    </source>
</evidence>
<dbReference type="AlphaFoldDB" id="A0A0U5ERV3"/>
<dbReference type="InterPro" id="IPR011008">
    <property type="entry name" value="Dimeric_a/b-barrel"/>
</dbReference>